<dbReference type="GO" id="GO:0005886">
    <property type="term" value="C:plasma membrane"/>
    <property type="evidence" value="ECO:0007669"/>
    <property type="project" value="TreeGrafter"/>
</dbReference>
<evidence type="ECO:0000256" key="8">
    <source>
        <dbReference type="SAM" id="Phobius"/>
    </source>
</evidence>
<feature type="transmembrane region" description="Helical" evidence="8">
    <location>
        <begin position="206"/>
        <end position="225"/>
    </location>
</feature>
<dbReference type="GO" id="GO:0016757">
    <property type="term" value="F:glycosyltransferase activity"/>
    <property type="evidence" value="ECO:0007669"/>
    <property type="project" value="UniProtKB-KW"/>
</dbReference>
<dbReference type="CDD" id="cd04179">
    <property type="entry name" value="DPM_DPG-synthase_like"/>
    <property type="match status" value="1"/>
</dbReference>
<gene>
    <name evidence="10" type="ORF">ENX16_04775</name>
</gene>
<dbReference type="Gene3D" id="3.90.550.10">
    <property type="entry name" value="Spore Coat Polysaccharide Biosynthesis Protein SpsA, Chain A"/>
    <property type="match status" value="1"/>
</dbReference>
<evidence type="ECO:0000259" key="9">
    <source>
        <dbReference type="Pfam" id="PF00535"/>
    </source>
</evidence>
<protein>
    <submittedName>
        <fullName evidence="10">Glycosyltransferase</fullName>
    </submittedName>
</protein>
<dbReference type="GO" id="GO:0009103">
    <property type="term" value="P:lipopolysaccharide biosynthetic process"/>
    <property type="evidence" value="ECO:0007669"/>
    <property type="project" value="UniProtKB-KW"/>
</dbReference>
<keyword evidence="4 8" id="KW-0812">Transmembrane</keyword>
<proteinExistence type="predicted"/>
<evidence type="ECO:0000256" key="4">
    <source>
        <dbReference type="ARBA" id="ARBA00022692"/>
    </source>
</evidence>
<organism evidence="10">
    <name type="scientific">candidate division WOR-3 bacterium</name>
    <dbReference type="NCBI Taxonomy" id="2052148"/>
    <lineage>
        <taxon>Bacteria</taxon>
        <taxon>Bacteria division WOR-3</taxon>
    </lineage>
</organism>
<keyword evidence="1" id="KW-1003">Cell membrane</keyword>
<feature type="transmembrane region" description="Helical" evidence="8">
    <location>
        <begin position="231"/>
        <end position="257"/>
    </location>
</feature>
<keyword evidence="6 8" id="KW-1133">Transmembrane helix</keyword>
<evidence type="ECO:0000313" key="10">
    <source>
        <dbReference type="EMBL" id="HGD13375.1"/>
    </source>
</evidence>
<feature type="transmembrane region" description="Helical" evidence="8">
    <location>
        <begin position="264"/>
        <end position="285"/>
    </location>
</feature>
<dbReference type="InterPro" id="IPR050256">
    <property type="entry name" value="Glycosyltransferase_2"/>
</dbReference>
<evidence type="ECO:0000256" key="3">
    <source>
        <dbReference type="ARBA" id="ARBA00022679"/>
    </source>
</evidence>
<dbReference type="InterPro" id="IPR029044">
    <property type="entry name" value="Nucleotide-diphossugar_trans"/>
</dbReference>
<name>A0A7V3PTZ2_UNCW3</name>
<dbReference type="Pfam" id="PF00535">
    <property type="entry name" value="Glycos_transf_2"/>
    <property type="match status" value="1"/>
</dbReference>
<dbReference type="PANTHER" id="PTHR48090">
    <property type="entry name" value="UNDECAPRENYL-PHOSPHATE 4-DEOXY-4-FORMAMIDO-L-ARABINOSE TRANSFERASE-RELATED"/>
    <property type="match status" value="1"/>
</dbReference>
<keyword evidence="3 10" id="KW-0808">Transferase</keyword>
<dbReference type="AlphaFoldDB" id="A0A7V3PTZ2"/>
<dbReference type="EMBL" id="DTMZ01000106">
    <property type="protein sequence ID" value="HGD13375.1"/>
    <property type="molecule type" value="Genomic_DNA"/>
</dbReference>
<evidence type="ECO:0000256" key="7">
    <source>
        <dbReference type="ARBA" id="ARBA00023136"/>
    </source>
</evidence>
<dbReference type="InterPro" id="IPR001173">
    <property type="entry name" value="Glyco_trans_2-like"/>
</dbReference>
<dbReference type="SUPFAM" id="SSF53448">
    <property type="entry name" value="Nucleotide-diphospho-sugar transferases"/>
    <property type="match status" value="1"/>
</dbReference>
<evidence type="ECO:0000256" key="5">
    <source>
        <dbReference type="ARBA" id="ARBA00022985"/>
    </source>
</evidence>
<sequence length="319" mass="35891">MGFQKNPLVSVIVPAYNEAENIEPLLAELAEKLDENYEVIIVDDGSTDKTFAIADAARSRYPFLNLIRLPKNQGKTAAVVAGFKQARGEFICIFDADLQFSPDDIKLQVEVLKKGYDLVTGRKVGRYEKKTVSRIYNLLARRLFGLKVHDINALKTFRREVLAGMVLRKDWHRYIVPLAAVRGFSIAEVPVELRPRYAGKPKYSSPFRIVIGFLDLLAVGFQVSFMRKPMLYFGTLGFISLLAGFLIGLIAVILRIFNHGFRPLLYLVILFVLAGLLFFAAGFLGEAIASVNDRLENIEQAVRTAERQPKPPAPEERKE</sequence>
<comment type="caution">
    <text evidence="10">The sequence shown here is derived from an EMBL/GenBank/DDBJ whole genome shotgun (WGS) entry which is preliminary data.</text>
</comment>
<feature type="domain" description="Glycosyltransferase 2-like" evidence="9">
    <location>
        <begin position="10"/>
        <end position="136"/>
    </location>
</feature>
<keyword evidence="2" id="KW-0328">Glycosyltransferase</keyword>
<evidence type="ECO:0000256" key="2">
    <source>
        <dbReference type="ARBA" id="ARBA00022676"/>
    </source>
</evidence>
<keyword evidence="5" id="KW-0448">Lipopolysaccharide biosynthesis</keyword>
<reference evidence="10" key="1">
    <citation type="journal article" date="2020" name="mSystems">
        <title>Genome- and Community-Level Interaction Insights into Carbon Utilization and Element Cycling Functions of Hydrothermarchaeota in Hydrothermal Sediment.</title>
        <authorList>
            <person name="Zhou Z."/>
            <person name="Liu Y."/>
            <person name="Xu W."/>
            <person name="Pan J."/>
            <person name="Luo Z.H."/>
            <person name="Li M."/>
        </authorList>
    </citation>
    <scope>NUCLEOTIDE SEQUENCE [LARGE SCALE GENOMIC DNA]</scope>
    <source>
        <strain evidence="10">SpSt-914</strain>
    </source>
</reference>
<dbReference type="PANTHER" id="PTHR48090:SF3">
    <property type="entry name" value="UNDECAPRENYL-PHOSPHATE 4-DEOXY-4-FORMAMIDO-L-ARABINOSE TRANSFERASE"/>
    <property type="match status" value="1"/>
</dbReference>
<evidence type="ECO:0000256" key="1">
    <source>
        <dbReference type="ARBA" id="ARBA00022475"/>
    </source>
</evidence>
<keyword evidence="7 8" id="KW-0472">Membrane</keyword>
<accession>A0A7V3PTZ2</accession>
<evidence type="ECO:0000256" key="6">
    <source>
        <dbReference type="ARBA" id="ARBA00022989"/>
    </source>
</evidence>